<dbReference type="GO" id="GO:0005829">
    <property type="term" value="C:cytosol"/>
    <property type="evidence" value="ECO:0007669"/>
    <property type="project" value="TreeGrafter"/>
</dbReference>
<dbReference type="Pfam" id="PF00121">
    <property type="entry name" value="TIM"/>
    <property type="match status" value="1"/>
</dbReference>
<dbReference type="Proteomes" id="UP000503820">
    <property type="component" value="Unassembled WGS sequence"/>
</dbReference>
<comment type="subunit">
    <text evidence="7 8">Homodimer.</text>
</comment>
<keyword evidence="3 7" id="KW-0312">Gluconeogenesis</keyword>
<dbReference type="PANTHER" id="PTHR21139">
    <property type="entry name" value="TRIOSEPHOSPHATE ISOMERASE"/>
    <property type="match status" value="1"/>
</dbReference>
<keyword evidence="5 7" id="KW-0324">Glycolysis</keyword>
<keyword evidence="4 7" id="KW-0963">Cytoplasm</keyword>
<feature type="binding site" evidence="7">
    <location>
        <begin position="8"/>
        <end position="10"/>
    </location>
    <ligand>
        <name>substrate</name>
    </ligand>
</feature>
<evidence type="ECO:0000256" key="1">
    <source>
        <dbReference type="ARBA" id="ARBA00004680"/>
    </source>
</evidence>
<dbReference type="CDD" id="cd00311">
    <property type="entry name" value="TIM"/>
    <property type="match status" value="1"/>
</dbReference>
<gene>
    <name evidence="7 9" type="primary">tpiA</name>
    <name evidence="9" type="ORF">DSM19430T_01830</name>
</gene>
<dbReference type="PANTHER" id="PTHR21139:SF42">
    <property type="entry name" value="TRIOSEPHOSPHATE ISOMERASE"/>
    <property type="match status" value="1"/>
</dbReference>
<dbReference type="EMBL" id="BLVP01000001">
    <property type="protein sequence ID" value="GFM35499.1"/>
    <property type="molecule type" value="Genomic_DNA"/>
</dbReference>
<feature type="active site" description="Proton acceptor" evidence="7">
    <location>
        <position position="169"/>
    </location>
</feature>
<evidence type="ECO:0000256" key="4">
    <source>
        <dbReference type="ARBA" id="ARBA00022490"/>
    </source>
</evidence>
<evidence type="ECO:0000256" key="2">
    <source>
        <dbReference type="ARBA" id="ARBA00007422"/>
    </source>
</evidence>
<evidence type="ECO:0000256" key="6">
    <source>
        <dbReference type="ARBA" id="ARBA00023235"/>
    </source>
</evidence>
<comment type="caution">
    <text evidence="9">The sequence shown here is derived from an EMBL/GenBank/DDBJ whole genome shotgun (WGS) entry which is preliminary data.</text>
</comment>
<dbReference type="InterPro" id="IPR000652">
    <property type="entry name" value="Triosephosphate_isomerase"/>
</dbReference>
<name>A0A7J0BPD2_9BACT</name>
<dbReference type="FunFam" id="3.20.20.70:FF:000016">
    <property type="entry name" value="Triosephosphate isomerase"/>
    <property type="match status" value="1"/>
</dbReference>
<dbReference type="HAMAP" id="MF_00147_B">
    <property type="entry name" value="TIM_B"/>
    <property type="match status" value="1"/>
</dbReference>
<evidence type="ECO:0000256" key="7">
    <source>
        <dbReference type="HAMAP-Rule" id="MF_00147"/>
    </source>
</evidence>
<dbReference type="RefSeq" id="WP_174408216.1">
    <property type="nucleotide sequence ID" value="NZ_BLVP01000001.1"/>
</dbReference>
<keyword evidence="10" id="KW-1185">Reference proteome</keyword>
<comment type="catalytic activity">
    <reaction evidence="7 8">
        <text>D-glyceraldehyde 3-phosphate = dihydroxyacetone phosphate</text>
        <dbReference type="Rhea" id="RHEA:18585"/>
        <dbReference type="ChEBI" id="CHEBI:57642"/>
        <dbReference type="ChEBI" id="CHEBI:59776"/>
        <dbReference type="EC" id="5.3.1.1"/>
    </reaction>
</comment>
<dbReference type="EC" id="5.3.1.1" evidence="7 8"/>
<evidence type="ECO:0000256" key="3">
    <source>
        <dbReference type="ARBA" id="ARBA00022432"/>
    </source>
</evidence>
<feature type="binding site" evidence="7">
    <location>
        <position position="214"/>
    </location>
    <ligand>
        <name>substrate</name>
    </ligand>
</feature>
<proteinExistence type="inferred from homology"/>
<dbReference type="Gene3D" id="3.20.20.70">
    <property type="entry name" value="Aldolase class I"/>
    <property type="match status" value="1"/>
</dbReference>
<comment type="subcellular location">
    <subcellularLocation>
        <location evidence="7 8">Cytoplasm</location>
    </subcellularLocation>
</comment>
<evidence type="ECO:0000313" key="9">
    <source>
        <dbReference type="EMBL" id="GFM35499.1"/>
    </source>
</evidence>
<dbReference type="InterPro" id="IPR022896">
    <property type="entry name" value="TrioseP_Isoase_bac/euk"/>
</dbReference>
<dbReference type="SUPFAM" id="SSF51351">
    <property type="entry name" value="Triosephosphate isomerase (TIM)"/>
    <property type="match status" value="1"/>
</dbReference>
<organism evidence="9 10">
    <name type="scientific">Desulfovibrio psychrotolerans</name>
    <dbReference type="NCBI Taxonomy" id="415242"/>
    <lineage>
        <taxon>Bacteria</taxon>
        <taxon>Pseudomonadati</taxon>
        <taxon>Thermodesulfobacteriota</taxon>
        <taxon>Desulfovibrionia</taxon>
        <taxon>Desulfovibrionales</taxon>
        <taxon>Desulfovibrionaceae</taxon>
        <taxon>Desulfovibrio</taxon>
    </lineage>
</organism>
<comment type="pathway">
    <text evidence="7 8">Carbohydrate biosynthesis; gluconeogenesis.</text>
</comment>
<reference evidence="9 10" key="1">
    <citation type="submission" date="2020-05" db="EMBL/GenBank/DDBJ databases">
        <title>Draft genome sequence of Desulfovibrio psychrotolerans JS1T.</title>
        <authorList>
            <person name="Ueno A."/>
            <person name="Tamazawa S."/>
            <person name="Tamamura S."/>
            <person name="Murakami T."/>
            <person name="Kiyama T."/>
            <person name="Inomata H."/>
            <person name="Amano Y."/>
            <person name="Miyakawa K."/>
            <person name="Tamaki H."/>
            <person name="Naganuma T."/>
            <person name="Kaneko K."/>
        </authorList>
    </citation>
    <scope>NUCLEOTIDE SEQUENCE [LARGE SCALE GENOMIC DNA]</scope>
    <source>
        <strain evidence="9 10">JS1</strain>
    </source>
</reference>
<dbReference type="GO" id="GO:0004807">
    <property type="term" value="F:triose-phosphate isomerase activity"/>
    <property type="evidence" value="ECO:0007669"/>
    <property type="project" value="UniProtKB-UniRule"/>
</dbReference>
<protein>
    <recommendedName>
        <fullName evidence="7 8">Triosephosphate isomerase</fullName>
        <shortName evidence="7">TIM</shortName>
        <shortName evidence="7">TPI</shortName>
        <ecNumber evidence="7 8">5.3.1.1</ecNumber>
    </recommendedName>
    <alternativeName>
        <fullName evidence="7">Triose-phosphate isomerase</fullName>
    </alternativeName>
</protein>
<keyword evidence="6 7" id="KW-0413">Isomerase</keyword>
<evidence type="ECO:0000256" key="8">
    <source>
        <dbReference type="RuleBase" id="RU363013"/>
    </source>
</evidence>
<feature type="binding site" evidence="7">
    <location>
        <position position="175"/>
    </location>
    <ligand>
        <name>substrate</name>
    </ligand>
</feature>
<feature type="active site" description="Electrophile" evidence="7">
    <location>
        <position position="96"/>
    </location>
</feature>
<evidence type="ECO:0000256" key="5">
    <source>
        <dbReference type="ARBA" id="ARBA00023152"/>
    </source>
</evidence>
<dbReference type="NCBIfam" id="TIGR00419">
    <property type="entry name" value="tim"/>
    <property type="match status" value="1"/>
</dbReference>
<dbReference type="InterPro" id="IPR035990">
    <property type="entry name" value="TIM_sf"/>
</dbReference>
<evidence type="ECO:0000313" key="10">
    <source>
        <dbReference type="Proteomes" id="UP000503820"/>
    </source>
</evidence>
<dbReference type="GO" id="GO:0019563">
    <property type="term" value="P:glycerol catabolic process"/>
    <property type="evidence" value="ECO:0007669"/>
    <property type="project" value="TreeGrafter"/>
</dbReference>
<accession>A0A7J0BPD2</accession>
<dbReference type="GO" id="GO:0006096">
    <property type="term" value="P:glycolytic process"/>
    <property type="evidence" value="ECO:0007669"/>
    <property type="project" value="UniProtKB-UniRule"/>
</dbReference>
<dbReference type="GO" id="GO:0046166">
    <property type="term" value="P:glyceraldehyde-3-phosphate biosynthetic process"/>
    <property type="evidence" value="ECO:0007669"/>
    <property type="project" value="TreeGrafter"/>
</dbReference>
<dbReference type="GO" id="GO:0006094">
    <property type="term" value="P:gluconeogenesis"/>
    <property type="evidence" value="ECO:0007669"/>
    <property type="project" value="UniProtKB-UniRule"/>
</dbReference>
<dbReference type="InterPro" id="IPR020861">
    <property type="entry name" value="Triosephosphate_isomerase_AS"/>
</dbReference>
<dbReference type="PROSITE" id="PS51440">
    <property type="entry name" value="TIM_2"/>
    <property type="match status" value="1"/>
</dbReference>
<dbReference type="UniPathway" id="UPA00138"/>
<comment type="function">
    <text evidence="7">Involved in the gluconeogenesis. Catalyzes stereospecifically the conversion of dihydroxyacetone phosphate (DHAP) to D-glyceraldehyde-3-phosphate (G3P).</text>
</comment>
<dbReference type="PROSITE" id="PS00171">
    <property type="entry name" value="TIM_1"/>
    <property type="match status" value="1"/>
</dbReference>
<comment type="pathway">
    <text evidence="1 7 8">Carbohydrate degradation; glycolysis; D-glyceraldehyde 3-phosphate from glycerone phosphate: step 1/1.</text>
</comment>
<feature type="binding site" evidence="7">
    <location>
        <begin position="235"/>
        <end position="236"/>
    </location>
    <ligand>
        <name>substrate</name>
    </ligand>
</feature>
<dbReference type="AlphaFoldDB" id="A0A7J0BPD2"/>
<comment type="similarity">
    <text evidence="2 7 8">Belongs to the triosephosphate isomerase family.</text>
</comment>
<sequence length="250" mass="26500">MKKIMAANWKMYKTADEARQTAMALTTLVGAVPADREVLIFPPFTALHAVAGALRPALGFSMGAQDVYPADEGAYTGEVSPGMLSDVGCRWVLTGHSERRHVLGENDDFVGRKTTFSLAAGLNVCLCIGEKLEEREAGMLAAVIERQLDKGLKDVPGDIAPESLAIAYEPVWAIGTGKVARPEDIVEAHALVRAKLVALLPSAGERIPILYGGSVKPENAAEIVHLDNVNGVLVGGASLQAESFSRIVLA</sequence>
<dbReference type="UniPathway" id="UPA00109">
    <property type="reaction ID" value="UER00189"/>
</dbReference>
<dbReference type="InterPro" id="IPR013785">
    <property type="entry name" value="Aldolase_TIM"/>
</dbReference>